<comment type="cofactor">
    <cofactor evidence="1">
        <name>Zn(2+)</name>
        <dbReference type="ChEBI" id="CHEBI:29105"/>
    </cofactor>
</comment>
<name>A0A1Z5KMT2_FISSO</name>
<evidence type="ECO:0000256" key="3">
    <source>
        <dbReference type="ARBA" id="ARBA00022670"/>
    </source>
</evidence>
<evidence type="ECO:0000313" key="10">
    <source>
        <dbReference type="EMBL" id="GAX27372.1"/>
    </source>
</evidence>
<dbReference type="AlphaFoldDB" id="A0A1Z5KMT2"/>
<evidence type="ECO:0000256" key="1">
    <source>
        <dbReference type="ARBA" id="ARBA00001947"/>
    </source>
</evidence>
<keyword evidence="3" id="KW-0645">Protease</keyword>
<dbReference type="Proteomes" id="UP000198406">
    <property type="component" value="Unassembled WGS sequence"/>
</dbReference>
<comment type="similarity">
    <text evidence="2">Belongs to the peptidase M13 family.</text>
</comment>
<dbReference type="PRINTS" id="PR00786">
    <property type="entry name" value="NEPRILYSIN"/>
</dbReference>
<dbReference type="InterPro" id="IPR042089">
    <property type="entry name" value="Peptidase_M13_dom_2"/>
</dbReference>
<evidence type="ECO:0000256" key="4">
    <source>
        <dbReference type="ARBA" id="ARBA00022723"/>
    </source>
</evidence>
<dbReference type="Gene3D" id="1.10.1380.10">
    <property type="entry name" value="Neutral endopeptidase , domain2"/>
    <property type="match status" value="1"/>
</dbReference>
<keyword evidence="6" id="KW-0862">Zinc</keyword>
<dbReference type="GO" id="GO:0005886">
    <property type="term" value="C:plasma membrane"/>
    <property type="evidence" value="ECO:0007669"/>
    <property type="project" value="TreeGrafter"/>
</dbReference>
<dbReference type="InterPro" id="IPR018497">
    <property type="entry name" value="Peptidase_M13_C"/>
</dbReference>
<reference evidence="10 11" key="1">
    <citation type="journal article" date="2015" name="Plant Cell">
        <title>Oil accumulation by the oleaginous diatom Fistulifera solaris as revealed by the genome and transcriptome.</title>
        <authorList>
            <person name="Tanaka T."/>
            <person name="Maeda Y."/>
            <person name="Veluchamy A."/>
            <person name="Tanaka M."/>
            <person name="Abida H."/>
            <person name="Marechal E."/>
            <person name="Bowler C."/>
            <person name="Muto M."/>
            <person name="Sunaga Y."/>
            <person name="Tanaka M."/>
            <person name="Yoshino T."/>
            <person name="Taniguchi T."/>
            <person name="Fukuda Y."/>
            <person name="Nemoto M."/>
            <person name="Matsumoto M."/>
            <person name="Wong P.S."/>
            <person name="Aburatani S."/>
            <person name="Fujibuchi W."/>
        </authorList>
    </citation>
    <scope>NUCLEOTIDE SEQUENCE [LARGE SCALE GENOMIC DNA]</scope>
    <source>
        <strain evidence="10 11">JPCC DA0580</strain>
    </source>
</reference>
<dbReference type="GO" id="GO:0016485">
    <property type="term" value="P:protein processing"/>
    <property type="evidence" value="ECO:0007669"/>
    <property type="project" value="TreeGrafter"/>
</dbReference>
<protein>
    <submittedName>
        <fullName evidence="10">Endothelin-converting enzyme</fullName>
        <ecNumber evidence="10">3.4.24.71</ecNumber>
    </submittedName>
</protein>
<evidence type="ECO:0000256" key="5">
    <source>
        <dbReference type="ARBA" id="ARBA00022801"/>
    </source>
</evidence>
<keyword evidence="11" id="KW-1185">Reference proteome</keyword>
<gene>
    <name evidence="10" type="ORF">FisN_17Lh246</name>
</gene>
<dbReference type="OrthoDB" id="6475849at2759"/>
<dbReference type="PANTHER" id="PTHR11733">
    <property type="entry name" value="ZINC METALLOPROTEASE FAMILY M13 NEPRILYSIN-RELATED"/>
    <property type="match status" value="1"/>
</dbReference>
<dbReference type="Gene3D" id="3.40.390.10">
    <property type="entry name" value="Collagenase (Catalytic Domain)"/>
    <property type="match status" value="1"/>
</dbReference>
<sequence length="703" mass="79144">MSLSTEHPLKCPCCNNPWSTTGDFALFCGVCETGKGLSRSNMDLSVDPTVNFYRYANGGWMEKNPIPPEYPAWNTFLALHTTSQERCKDLLQDLKQKERHDDENARKLSVFYTAAMDEAKIEALGVQPLEPAMQMIQAAVAALRNGDIAAYSKLLGIFPAKYGIYPFFNTSASPDAKNASHTLCNLSQGGLGLPDRDYYFDEDKQDKRDAYQKHIALMLTLLEDPSATDSTEASLHAAELVAELERKIAHAHMTRTENRDPDATYNKMTITQLTEGAQEKAGGMVLDFGSYLEGSTGKPAAGLGSINVRNVAALLCVGDLAVTTSPEIVESYLKWHTITSCAPYLSSTFVQENFNFFEKTLSGTQEMKPRWKRAMAFTEKALGEALGQIYCKRYFDESSKIQALKIVEAVRQALEARLNEVEWMKSATTREQALKKMSRFHVKIGYPNKWIDYTKLKITERDDLMTMIFQSRAFEHAREVDEINAPTDREKWFMTPQTVNAYYHPSLNEIVFPAAILQPPFFDSNADDSINFGAMGAVVGHEMTHAFDDKGRKYNFEGELLDWWTEEDGAEYEKRVKVMVDQASEFHVHGKPVQGKLTSGENIADLGGLRLALRALKSQPDFEPSSQIDGFTPVQRFFLAWAQCWRQNITEERSLQLLTLDPHGPNELRCNGPLQNMSDFHDAFSAGPGSPMYRENETRVDIW</sequence>
<evidence type="ECO:0000256" key="2">
    <source>
        <dbReference type="ARBA" id="ARBA00007357"/>
    </source>
</evidence>
<evidence type="ECO:0000256" key="6">
    <source>
        <dbReference type="ARBA" id="ARBA00022833"/>
    </source>
</evidence>
<dbReference type="InterPro" id="IPR024079">
    <property type="entry name" value="MetalloPept_cat_dom_sf"/>
</dbReference>
<evidence type="ECO:0000313" key="11">
    <source>
        <dbReference type="Proteomes" id="UP000198406"/>
    </source>
</evidence>
<dbReference type="PANTHER" id="PTHR11733:SF167">
    <property type="entry name" value="FI17812P1-RELATED"/>
    <property type="match status" value="1"/>
</dbReference>
<feature type="domain" description="Peptidase M13 N-terminal" evidence="9">
    <location>
        <begin position="48"/>
        <end position="447"/>
    </location>
</feature>
<evidence type="ECO:0000259" key="9">
    <source>
        <dbReference type="Pfam" id="PF05649"/>
    </source>
</evidence>
<dbReference type="InterPro" id="IPR000718">
    <property type="entry name" value="Peptidase_M13"/>
</dbReference>
<dbReference type="EMBL" id="BDSP01000256">
    <property type="protein sequence ID" value="GAX27372.1"/>
    <property type="molecule type" value="Genomic_DNA"/>
</dbReference>
<dbReference type="GO" id="GO:0046872">
    <property type="term" value="F:metal ion binding"/>
    <property type="evidence" value="ECO:0007669"/>
    <property type="project" value="UniProtKB-KW"/>
</dbReference>
<dbReference type="InterPro" id="IPR008753">
    <property type="entry name" value="Peptidase_M13_N"/>
</dbReference>
<feature type="domain" description="Peptidase M13 C-terminal" evidence="8">
    <location>
        <begin position="500"/>
        <end position="700"/>
    </location>
</feature>
<comment type="caution">
    <text evidence="10">The sequence shown here is derived from an EMBL/GenBank/DDBJ whole genome shotgun (WGS) entry which is preliminary data.</text>
</comment>
<dbReference type="GO" id="GO:0004222">
    <property type="term" value="F:metalloendopeptidase activity"/>
    <property type="evidence" value="ECO:0007669"/>
    <property type="project" value="UniProtKB-EC"/>
</dbReference>
<proteinExistence type="inferred from homology"/>
<dbReference type="PROSITE" id="PS51885">
    <property type="entry name" value="NEPRILYSIN"/>
    <property type="match status" value="1"/>
</dbReference>
<organism evidence="10 11">
    <name type="scientific">Fistulifera solaris</name>
    <name type="common">Oleaginous diatom</name>
    <dbReference type="NCBI Taxonomy" id="1519565"/>
    <lineage>
        <taxon>Eukaryota</taxon>
        <taxon>Sar</taxon>
        <taxon>Stramenopiles</taxon>
        <taxon>Ochrophyta</taxon>
        <taxon>Bacillariophyta</taxon>
        <taxon>Bacillariophyceae</taxon>
        <taxon>Bacillariophycidae</taxon>
        <taxon>Naviculales</taxon>
        <taxon>Naviculaceae</taxon>
        <taxon>Fistulifera</taxon>
    </lineage>
</organism>
<dbReference type="CDD" id="cd08662">
    <property type="entry name" value="M13"/>
    <property type="match status" value="1"/>
</dbReference>
<keyword evidence="4" id="KW-0479">Metal-binding</keyword>
<dbReference type="InParanoid" id="A0A1Z5KMT2"/>
<keyword evidence="5 10" id="KW-0378">Hydrolase</keyword>
<dbReference type="Pfam" id="PF05649">
    <property type="entry name" value="Peptidase_M13_N"/>
    <property type="match status" value="1"/>
</dbReference>
<dbReference type="EC" id="3.4.24.71" evidence="10"/>
<evidence type="ECO:0000256" key="7">
    <source>
        <dbReference type="ARBA" id="ARBA00023049"/>
    </source>
</evidence>
<evidence type="ECO:0000259" key="8">
    <source>
        <dbReference type="Pfam" id="PF01431"/>
    </source>
</evidence>
<dbReference type="Pfam" id="PF01431">
    <property type="entry name" value="Peptidase_M13"/>
    <property type="match status" value="1"/>
</dbReference>
<dbReference type="SUPFAM" id="SSF55486">
    <property type="entry name" value="Metalloproteases ('zincins'), catalytic domain"/>
    <property type="match status" value="1"/>
</dbReference>
<keyword evidence="7" id="KW-0482">Metalloprotease</keyword>
<accession>A0A1Z5KMT2</accession>